<dbReference type="EMBL" id="CP009806">
    <property type="protein sequence ID" value="ATZ46877.1"/>
    <property type="molecule type" value="Genomic_DNA"/>
</dbReference>
<evidence type="ECO:0000313" key="2">
    <source>
        <dbReference type="EMBL" id="ATZ46877.1"/>
    </source>
</evidence>
<dbReference type="AlphaFoldDB" id="A0A384J8X9"/>
<feature type="region of interest" description="Disordered" evidence="1">
    <location>
        <begin position="93"/>
        <end position="130"/>
    </location>
</feature>
<name>A0A384J8X9_BOTFB</name>
<gene>
    <name evidence="2" type="ORF">BCIN_02g02220</name>
</gene>
<reference evidence="2 3" key="1">
    <citation type="journal article" date="2011" name="PLoS Genet.">
        <title>Genomic analysis of the necrotrophic fungal pathogens Sclerotinia sclerotiorum and Botrytis cinerea.</title>
        <authorList>
            <person name="Amselem J."/>
            <person name="Cuomo C.A."/>
            <person name="van Kan J.A."/>
            <person name="Viaud M."/>
            <person name="Benito E.P."/>
            <person name="Couloux A."/>
            <person name="Coutinho P.M."/>
            <person name="de Vries R.P."/>
            <person name="Dyer P.S."/>
            <person name="Fillinger S."/>
            <person name="Fournier E."/>
            <person name="Gout L."/>
            <person name="Hahn M."/>
            <person name="Kohn L."/>
            <person name="Lapalu N."/>
            <person name="Plummer K.M."/>
            <person name="Pradier J.M."/>
            <person name="Quevillon E."/>
            <person name="Sharon A."/>
            <person name="Simon A."/>
            <person name="ten Have A."/>
            <person name="Tudzynski B."/>
            <person name="Tudzynski P."/>
            <person name="Wincker P."/>
            <person name="Andrew M."/>
            <person name="Anthouard V."/>
            <person name="Beever R.E."/>
            <person name="Beffa R."/>
            <person name="Benoit I."/>
            <person name="Bouzid O."/>
            <person name="Brault B."/>
            <person name="Chen Z."/>
            <person name="Choquer M."/>
            <person name="Collemare J."/>
            <person name="Cotton P."/>
            <person name="Danchin E.G."/>
            <person name="Da Silva C."/>
            <person name="Gautier A."/>
            <person name="Giraud C."/>
            <person name="Giraud T."/>
            <person name="Gonzalez C."/>
            <person name="Grossetete S."/>
            <person name="Guldener U."/>
            <person name="Henrissat B."/>
            <person name="Howlett B.J."/>
            <person name="Kodira C."/>
            <person name="Kretschmer M."/>
            <person name="Lappartient A."/>
            <person name="Leroch M."/>
            <person name="Levis C."/>
            <person name="Mauceli E."/>
            <person name="Neuveglise C."/>
            <person name="Oeser B."/>
            <person name="Pearson M."/>
            <person name="Poulain J."/>
            <person name="Poussereau N."/>
            <person name="Quesneville H."/>
            <person name="Rascle C."/>
            <person name="Schumacher J."/>
            <person name="Segurens B."/>
            <person name="Sexton A."/>
            <person name="Silva E."/>
            <person name="Sirven C."/>
            <person name="Soanes D.M."/>
            <person name="Talbot N.J."/>
            <person name="Templeton M."/>
            <person name="Yandava C."/>
            <person name="Yarden O."/>
            <person name="Zeng Q."/>
            <person name="Rollins J.A."/>
            <person name="Lebrun M.H."/>
            <person name="Dickman M."/>
        </authorList>
    </citation>
    <scope>NUCLEOTIDE SEQUENCE [LARGE SCALE GENOMIC DNA]</scope>
    <source>
        <strain evidence="2 3">B05.10</strain>
    </source>
</reference>
<dbReference type="RefSeq" id="XP_001558880.1">
    <property type="nucleotide sequence ID" value="XM_001558830.2"/>
</dbReference>
<reference evidence="2 3" key="3">
    <citation type="journal article" date="2017" name="Mol. Plant Pathol.">
        <title>A gapless genome sequence of the fungus Botrytis cinerea.</title>
        <authorList>
            <person name="Van Kan J.A."/>
            <person name="Stassen J.H."/>
            <person name="Mosbach A."/>
            <person name="Van Der Lee T.A."/>
            <person name="Faino L."/>
            <person name="Farmer A.D."/>
            <person name="Papasotiriou D.G."/>
            <person name="Zhou S."/>
            <person name="Seidl M.F."/>
            <person name="Cottam E."/>
            <person name="Edel D."/>
            <person name="Hahn M."/>
            <person name="Schwartz D.C."/>
            <person name="Dietrich R.A."/>
            <person name="Widdison S."/>
            <person name="Scalliet G."/>
        </authorList>
    </citation>
    <scope>NUCLEOTIDE SEQUENCE [LARGE SCALE GENOMIC DNA]</scope>
    <source>
        <strain evidence="2 3">B05.10</strain>
    </source>
</reference>
<accession>A0A384J8X9</accession>
<proteinExistence type="predicted"/>
<dbReference type="KEGG" id="bfu:BCIN_02g02220"/>
<feature type="compositionally biased region" description="Polar residues" evidence="1">
    <location>
        <begin position="510"/>
        <end position="528"/>
    </location>
</feature>
<dbReference type="Proteomes" id="UP000001798">
    <property type="component" value="Chromosome 2"/>
</dbReference>
<feature type="compositionally biased region" description="Polar residues" evidence="1">
    <location>
        <begin position="107"/>
        <end position="121"/>
    </location>
</feature>
<dbReference type="OrthoDB" id="3557096at2759"/>
<evidence type="ECO:0000313" key="3">
    <source>
        <dbReference type="Proteomes" id="UP000001798"/>
    </source>
</evidence>
<feature type="region of interest" description="Disordered" evidence="1">
    <location>
        <begin position="167"/>
        <end position="195"/>
    </location>
</feature>
<feature type="region of interest" description="Disordered" evidence="1">
    <location>
        <begin position="510"/>
        <end position="555"/>
    </location>
</feature>
<feature type="compositionally biased region" description="Basic and acidic residues" evidence="1">
    <location>
        <begin position="410"/>
        <end position="421"/>
    </location>
</feature>
<feature type="region of interest" description="Disordered" evidence="1">
    <location>
        <begin position="372"/>
        <end position="423"/>
    </location>
</feature>
<sequence length="748" mass="85337">MDLEMEDLHNTTDTCVFEYCGMGEDTLEEGELIEGPPQIPNFRAFKLATFKARDEADRLAKTETWEDNLTREKARNKLIGNVEKATCTRKLQAEVPLTSSTPSPSPQDSMCSNTRQGSMDSEMSGWTEEEAEQDIHDEIYGDAYEDIYGDCYWDANVDIHEENLVSESLSRTRRKKPNRRKQRKKAKELQSSLQTHGLLPVPVPLSLQPLQEKSIGTALHHNDTALRPKPNNNQQEVSREITMERSGSGVVTLQQERLNKIADLRKRIMARKALLQTQGLLPVSPSRQNAKEISIRILQDDNTEANIFGPHNLQEEGRRRKTLSRVKLGSLGSGSSPQKKDPSQHIMKSPKTYQVRLQELRDKMRENIQQSTLARQKTYGKATFPPQSTQNNSQIICRSHENNAPTSLQQEKDATVDKYREPSTSIPNEIRVLIEREERRQRSSVLDSIGLAQKRKEKQDQELSAPERIRLLIETTKSRSVPIKVFDVAEKINLARVPKRAAFLENSSSFHAPSASQNPWQKNSSLHSDGSRKISQLEREQETFPPEMAEDGEPLPALKDTEFLPENLNMETDPVIEYEDQEEATKSFPISQNIGDILDNTRRYGTKTEEVMQETSLRSDAMIEDTSEDIWPRAISEIFSHLLFMSEEFEEIINMGNEWFGWLGMDTDIDTDIEDLIDPTISSPNTTIEYLSEPEDSAPRATSDILSELFIISEDFEDMINTEDEWFGWLGMDIDVEDFAGGLEWIEE</sequence>
<feature type="compositionally biased region" description="Basic and acidic residues" evidence="1">
    <location>
        <begin position="529"/>
        <end position="542"/>
    </location>
</feature>
<protein>
    <submittedName>
        <fullName evidence="2">Uncharacterized protein</fullName>
    </submittedName>
</protein>
<evidence type="ECO:0000256" key="1">
    <source>
        <dbReference type="SAM" id="MobiDB-lite"/>
    </source>
</evidence>
<organism evidence="2 3">
    <name type="scientific">Botryotinia fuckeliana (strain B05.10)</name>
    <name type="common">Noble rot fungus</name>
    <name type="synonym">Botrytis cinerea</name>
    <dbReference type="NCBI Taxonomy" id="332648"/>
    <lineage>
        <taxon>Eukaryota</taxon>
        <taxon>Fungi</taxon>
        <taxon>Dikarya</taxon>
        <taxon>Ascomycota</taxon>
        <taxon>Pezizomycotina</taxon>
        <taxon>Leotiomycetes</taxon>
        <taxon>Helotiales</taxon>
        <taxon>Sclerotiniaceae</taxon>
        <taxon>Botrytis</taxon>
    </lineage>
</organism>
<feature type="compositionally biased region" description="Basic residues" evidence="1">
    <location>
        <begin position="171"/>
        <end position="186"/>
    </location>
</feature>
<dbReference type="GeneID" id="5439476"/>
<keyword evidence="3" id="KW-1185">Reference proteome</keyword>
<dbReference type="VEuPathDB" id="FungiDB:Bcin02g02220"/>
<reference evidence="2 3" key="2">
    <citation type="journal article" date="2012" name="Eukaryot. Cell">
        <title>Genome update of Botrytis cinerea strains B05.10 and T4.</title>
        <authorList>
            <person name="Staats M."/>
            <person name="van Kan J.A."/>
        </authorList>
    </citation>
    <scope>NUCLEOTIDE SEQUENCE [LARGE SCALE GENOMIC DNA]</scope>
    <source>
        <strain evidence="2 3">B05.10</strain>
    </source>
</reference>
<feature type="region of interest" description="Disordered" evidence="1">
    <location>
        <begin position="308"/>
        <end position="351"/>
    </location>
</feature>
<feature type="compositionally biased region" description="Polar residues" evidence="1">
    <location>
        <begin position="385"/>
        <end position="409"/>
    </location>
</feature>